<dbReference type="InterPro" id="IPR019646">
    <property type="entry name" value="Aminoglyc_AdlTrfase"/>
</dbReference>
<name>A0A941D1Z4_9CAUL</name>
<evidence type="ECO:0000313" key="2">
    <source>
        <dbReference type="Proteomes" id="UP000622580"/>
    </source>
</evidence>
<dbReference type="Proteomes" id="UP000622580">
    <property type="component" value="Unassembled WGS sequence"/>
</dbReference>
<comment type="caution">
    <text evidence="1">The sequence shown here is derived from an EMBL/GenBank/DDBJ whole genome shotgun (WGS) entry which is preliminary data.</text>
</comment>
<dbReference type="Gene3D" id="3.30.460.40">
    <property type="match status" value="1"/>
</dbReference>
<gene>
    <name evidence="1" type="ORF">JKL49_15480</name>
</gene>
<dbReference type="EMBL" id="JAGSGD010000001">
    <property type="protein sequence ID" value="MBR7620795.1"/>
    <property type="molecule type" value="Genomic_DNA"/>
</dbReference>
<protein>
    <recommendedName>
        <fullName evidence="3">Amino acid transporter</fullName>
    </recommendedName>
</protein>
<dbReference type="AlphaFoldDB" id="A0A941D1Z4"/>
<evidence type="ECO:0008006" key="3">
    <source>
        <dbReference type="Google" id="ProtNLM"/>
    </source>
</evidence>
<dbReference type="Pfam" id="PF10706">
    <property type="entry name" value="Aminoglyc_resit"/>
    <property type="match status" value="1"/>
</dbReference>
<dbReference type="RefSeq" id="WP_215341519.1">
    <property type="nucleotide sequence ID" value="NZ_JAGSGD010000001.1"/>
</dbReference>
<organism evidence="1 2">
    <name type="scientific">Phenylobacterium glaciei</name>
    <dbReference type="NCBI Taxonomy" id="2803784"/>
    <lineage>
        <taxon>Bacteria</taxon>
        <taxon>Pseudomonadati</taxon>
        <taxon>Pseudomonadota</taxon>
        <taxon>Alphaproteobacteria</taxon>
        <taxon>Caulobacterales</taxon>
        <taxon>Caulobacteraceae</taxon>
        <taxon>Phenylobacterium</taxon>
    </lineage>
</organism>
<sequence length="207" mass="22766">MPDDPKTQRWDGPPLGAWKAWTPEQTAARLAGVAAPWCVVGGWALDVWLGRESRVHEDLEIAVPKPFLPQMRAQLAGLDLYSVGDGDVLTLPPYAEPPEDKYQIWVAEGGAWRLDVMAEPGDAATWVFRRDESVTAPRAQLMGLSPTGVPYLKPQGALLYKAAKLRPKDQADFALFAPMLDAAARAWLRAMIDRLYPGHAWLGALAK</sequence>
<proteinExistence type="predicted"/>
<reference evidence="1" key="1">
    <citation type="submission" date="2021-04" db="EMBL/GenBank/DDBJ databases">
        <title>Draft genome assembly of strain Phenylobacterium sp. 20VBR1 using MiniION and Illumina platforms.</title>
        <authorList>
            <person name="Thomas F.A."/>
            <person name="Krishnan K.P."/>
            <person name="Sinha R.K."/>
        </authorList>
    </citation>
    <scope>NUCLEOTIDE SEQUENCE</scope>
    <source>
        <strain evidence="1">20VBR1</strain>
    </source>
</reference>
<accession>A0A941D1Z4</accession>
<evidence type="ECO:0000313" key="1">
    <source>
        <dbReference type="EMBL" id="MBR7620795.1"/>
    </source>
</evidence>
<keyword evidence="2" id="KW-1185">Reference proteome</keyword>